<name>A0A2P2NJF3_RHIMU</name>
<evidence type="ECO:0000313" key="1">
    <source>
        <dbReference type="EMBL" id="MBX42550.1"/>
    </source>
</evidence>
<proteinExistence type="predicted"/>
<dbReference type="AlphaFoldDB" id="A0A2P2NJF3"/>
<reference evidence="1" key="1">
    <citation type="submission" date="2018-02" db="EMBL/GenBank/DDBJ databases">
        <title>Rhizophora mucronata_Transcriptome.</title>
        <authorList>
            <person name="Meera S.P."/>
            <person name="Sreeshan A."/>
            <person name="Augustine A."/>
        </authorList>
    </citation>
    <scope>NUCLEOTIDE SEQUENCE</scope>
    <source>
        <tissue evidence="1">Leaf</tissue>
    </source>
</reference>
<sequence length="38" mass="4753">MYQKSLYVRQYTTNNFVESFHNPEFIRKKIQKRDLSSR</sequence>
<protein>
    <submittedName>
        <fullName evidence="1">Uncharacterized protein</fullName>
    </submittedName>
</protein>
<organism evidence="1">
    <name type="scientific">Rhizophora mucronata</name>
    <name type="common">Asiatic mangrove</name>
    <dbReference type="NCBI Taxonomy" id="61149"/>
    <lineage>
        <taxon>Eukaryota</taxon>
        <taxon>Viridiplantae</taxon>
        <taxon>Streptophyta</taxon>
        <taxon>Embryophyta</taxon>
        <taxon>Tracheophyta</taxon>
        <taxon>Spermatophyta</taxon>
        <taxon>Magnoliopsida</taxon>
        <taxon>eudicotyledons</taxon>
        <taxon>Gunneridae</taxon>
        <taxon>Pentapetalae</taxon>
        <taxon>rosids</taxon>
        <taxon>fabids</taxon>
        <taxon>Malpighiales</taxon>
        <taxon>Rhizophoraceae</taxon>
        <taxon>Rhizophora</taxon>
    </lineage>
</organism>
<accession>A0A2P2NJF3</accession>
<dbReference type="EMBL" id="GGEC01062066">
    <property type="protein sequence ID" value="MBX42550.1"/>
    <property type="molecule type" value="Transcribed_RNA"/>
</dbReference>